<organism evidence="2 3">
    <name type="scientific">Clostridium botulinum</name>
    <dbReference type="NCBI Taxonomy" id="1491"/>
    <lineage>
        <taxon>Bacteria</taxon>
        <taxon>Bacillati</taxon>
        <taxon>Bacillota</taxon>
        <taxon>Clostridia</taxon>
        <taxon>Eubacteriales</taxon>
        <taxon>Clostridiaceae</taxon>
        <taxon>Clostridium</taxon>
    </lineage>
</organism>
<accession>A0ABD7CNN4</accession>
<dbReference type="Proteomes" id="UP000663464">
    <property type="component" value="Chromosome"/>
</dbReference>
<gene>
    <name evidence="2" type="ORF">JQS73_07155</name>
</gene>
<dbReference type="InterPro" id="IPR018873">
    <property type="entry name" value="KilA-N_DNA-bd_domain"/>
</dbReference>
<dbReference type="AlphaFoldDB" id="A0ABD7CNN4"/>
<evidence type="ECO:0000259" key="1">
    <source>
        <dbReference type="Pfam" id="PF10543"/>
    </source>
</evidence>
<dbReference type="Pfam" id="PF10543">
    <property type="entry name" value="ORF6N"/>
    <property type="match status" value="1"/>
</dbReference>
<name>A0ABD7CNN4_CLOBO</name>
<evidence type="ECO:0000313" key="2">
    <source>
        <dbReference type="EMBL" id="QRI54867.1"/>
    </source>
</evidence>
<evidence type="ECO:0000313" key="3">
    <source>
        <dbReference type="Proteomes" id="UP000663464"/>
    </source>
</evidence>
<dbReference type="EMBL" id="CP069280">
    <property type="protein sequence ID" value="QRI54867.1"/>
    <property type="molecule type" value="Genomic_DNA"/>
</dbReference>
<dbReference type="RefSeq" id="WP_052117270.1">
    <property type="nucleotide sequence ID" value="NZ_CP069280.1"/>
</dbReference>
<proteinExistence type="predicted"/>
<reference evidence="2 3" key="1">
    <citation type="journal article" date="2014" name="J. Infect. Dis.">
        <title>Molecular characterization of a novel botulinum neurotoxin type H gene.</title>
        <authorList>
            <person name="Dover N."/>
            <person name="Barash J.R."/>
            <person name="Hill K.K."/>
            <person name="Xie G."/>
            <person name="Arnon S.S."/>
        </authorList>
    </citation>
    <scope>NUCLEOTIDE SEQUENCE [LARGE SCALE GENOMIC DNA]</scope>
    <source>
        <strain evidence="2 3">IBCA10-7060</strain>
    </source>
</reference>
<feature type="domain" description="KilA-N DNA-binding" evidence="1">
    <location>
        <begin position="19"/>
        <end position="103"/>
    </location>
</feature>
<sequence>MKKINLTIENGQPIIAEIKAIEVKGKRILTTKQLAEVYQCNETQIQQNFNNHLDKFILNKHYFLLKGDDLRNFKRNIDNIEVAPNVNKLYLWTERGANRHCKILDTDKAWEQFDNLEETYFRVKENKVEVNQLSPELQMFNNLFKALATTELEQKKLNAVVQETKEEVQAIRDVITINPKEEWRKETNRLIGKICYKLQDYKTPKDEIYRALEERAKCKLSIRLKNLQARAALNGMAQSQIDKLNNLDFIANDVRLKEIYISIVSQMAIKHGIKA</sequence>
<protein>
    <submittedName>
        <fullName evidence="2">ORF6N domain-containing protein</fullName>
    </submittedName>
</protein>